<sequence>MPRANLKIPGIDESQHFLNFEARFHKVGFVVLLCIISLALFGFFSGGFVSDTVSKNTTGTMTLHFERFGRWQTEFNMKISATDQHSGKNIYRIAGDFTTFYETENIWPQPDSMYSKGDALYLVYNTAENQQDSSIWLRVTPVKPGNAINVIQLNNTPEIRFRQFIYP</sequence>
<evidence type="ECO:0000313" key="2">
    <source>
        <dbReference type="EMBL" id="HAT1589068.1"/>
    </source>
</evidence>
<reference evidence="2" key="2">
    <citation type="submission" date="2020-11" db="EMBL/GenBank/DDBJ databases">
        <authorList>
            <consortium name="NCBI Pathogen Detection Project"/>
        </authorList>
    </citation>
    <scope>NUCLEOTIDE SEQUENCE</scope>
    <source>
        <strain evidence="2">YDC697-2</strain>
    </source>
</reference>
<keyword evidence="1" id="KW-0472">Membrane</keyword>
<keyword evidence="1" id="KW-1133">Transmembrane helix</keyword>
<feature type="transmembrane region" description="Helical" evidence="1">
    <location>
        <begin position="27"/>
        <end position="49"/>
    </location>
</feature>
<accession>A0A8H9P1N5</accession>
<gene>
    <name evidence="2" type="ORF">I8Y00_005480</name>
</gene>
<name>A0A8H9P1N5_9ENTR</name>
<protein>
    <submittedName>
        <fullName evidence="2">Uncharacterized protein</fullName>
    </submittedName>
</protein>
<dbReference type="AlphaFoldDB" id="A0A8H9P1N5"/>
<dbReference type="KEGG" id="cfar:CI104_11500"/>
<comment type="caution">
    <text evidence="2">The sequence shown here is derived from an EMBL/GenBank/DDBJ whole genome shotgun (WGS) entry which is preliminary data.</text>
</comment>
<dbReference type="RefSeq" id="WP_042319522.1">
    <property type="nucleotide sequence ID" value="NZ_CABMNX010000001.1"/>
</dbReference>
<dbReference type="GeneID" id="92973541"/>
<dbReference type="Proteomes" id="UP000864563">
    <property type="component" value="Unassembled WGS sequence"/>
</dbReference>
<dbReference type="OrthoDB" id="6504753at2"/>
<proteinExistence type="predicted"/>
<organism evidence="2">
    <name type="scientific">Citrobacter farmeri</name>
    <dbReference type="NCBI Taxonomy" id="67824"/>
    <lineage>
        <taxon>Bacteria</taxon>
        <taxon>Pseudomonadati</taxon>
        <taxon>Pseudomonadota</taxon>
        <taxon>Gammaproteobacteria</taxon>
        <taxon>Enterobacterales</taxon>
        <taxon>Enterobacteriaceae</taxon>
        <taxon>Citrobacter</taxon>
    </lineage>
</organism>
<dbReference type="EMBL" id="DACSDU010000053">
    <property type="protein sequence ID" value="HAT1589068.1"/>
    <property type="molecule type" value="Genomic_DNA"/>
</dbReference>
<reference evidence="2" key="1">
    <citation type="journal article" date="2018" name="Genome Biol.">
        <title>SKESA: strategic k-mer extension for scrupulous assemblies.</title>
        <authorList>
            <person name="Souvorov A."/>
            <person name="Agarwala R."/>
            <person name="Lipman D.J."/>
        </authorList>
    </citation>
    <scope>NUCLEOTIDE SEQUENCE</scope>
    <source>
        <strain evidence="2">YDC697-2</strain>
    </source>
</reference>
<evidence type="ECO:0000256" key="1">
    <source>
        <dbReference type="SAM" id="Phobius"/>
    </source>
</evidence>
<keyword evidence="1" id="KW-0812">Transmembrane</keyword>